<organism evidence="1 2">
    <name type="scientific">Avena sativa</name>
    <name type="common">Oat</name>
    <dbReference type="NCBI Taxonomy" id="4498"/>
    <lineage>
        <taxon>Eukaryota</taxon>
        <taxon>Viridiplantae</taxon>
        <taxon>Streptophyta</taxon>
        <taxon>Embryophyta</taxon>
        <taxon>Tracheophyta</taxon>
        <taxon>Spermatophyta</taxon>
        <taxon>Magnoliopsida</taxon>
        <taxon>Liliopsida</taxon>
        <taxon>Poales</taxon>
        <taxon>Poaceae</taxon>
        <taxon>BOP clade</taxon>
        <taxon>Pooideae</taxon>
        <taxon>Poodae</taxon>
        <taxon>Poeae</taxon>
        <taxon>Poeae Chloroplast Group 1 (Aveneae type)</taxon>
        <taxon>Aveninae</taxon>
        <taxon>Avena</taxon>
    </lineage>
</organism>
<reference evidence="1" key="2">
    <citation type="submission" date="2025-09" db="UniProtKB">
        <authorList>
            <consortium name="EnsemblPlants"/>
        </authorList>
    </citation>
    <scope>IDENTIFICATION</scope>
</reference>
<evidence type="ECO:0000313" key="1">
    <source>
        <dbReference type="EnsemblPlants" id="AVESA.00010b.r2.4DG0724640.1.CDS"/>
    </source>
</evidence>
<name>A0ACD5X2C8_AVESA</name>
<reference evidence="1" key="1">
    <citation type="submission" date="2021-05" db="EMBL/GenBank/DDBJ databases">
        <authorList>
            <person name="Scholz U."/>
            <person name="Mascher M."/>
            <person name="Fiebig A."/>
        </authorList>
    </citation>
    <scope>NUCLEOTIDE SEQUENCE [LARGE SCALE GENOMIC DNA]</scope>
</reference>
<accession>A0ACD5X2C8</accession>
<evidence type="ECO:0000313" key="2">
    <source>
        <dbReference type="Proteomes" id="UP001732700"/>
    </source>
</evidence>
<dbReference type="EnsemblPlants" id="AVESA.00010b.r2.4DG0724640.1">
    <property type="protein sequence ID" value="AVESA.00010b.r2.4DG0724640.1.CDS"/>
    <property type="gene ID" value="AVESA.00010b.r2.4DG0724640"/>
</dbReference>
<dbReference type="Proteomes" id="UP001732700">
    <property type="component" value="Chromosome 4D"/>
</dbReference>
<sequence>MPDAAVDLPREIYDPNISGLFLNTKLRCFHGGFPQRKVTFDVAATGRRILGCPRNVTGRCSFLEWIDDPWTPELSRALIHLWNLVGLPYRGELALDEGSMPMCRAYVALLVEKTWLEDALQNIQISSKNKEQKFKELIHLIRKKESRSIRCYATVCVSAISVAATLRAVVVFMLSR</sequence>
<proteinExistence type="predicted"/>
<protein>
    <submittedName>
        <fullName evidence="1">Uncharacterized protein</fullName>
    </submittedName>
</protein>
<keyword evidence="2" id="KW-1185">Reference proteome</keyword>